<name>A0A4Y2PRN2_ARAVE</name>
<comment type="caution">
    <text evidence="1">The sequence shown here is derived from an EMBL/GenBank/DDBJ whole genome shotgun (WGS) entry which is preliminary data.</text>
</comment>
<accession>A0A4Y2PRN2</accession>
<reference evidence="1 2" key="1">
    <citation type="journal article" date="2019" name="Sci. Rep.">
        <title>Orb-weaving spider Araneus ventricosus genome elucidates the spidroin gene catalogue.</title>
        <authorList>
            <person name="Kono N."/>
            <person name="Nakamura H."/>
            <person name="Ohtoshi R."/>
            <person name="Moran D.A.P."/>
            <person name="Shinohara A."/>
            <person name="Yoshida Y."/>
            <person name="Fujiwara M."/>
            <person name="Mori M."/>
            <person name="Tomita M."/>
            <person name="Arakawa K."/>
        </authorList>
    </citation>
    <scope>NUCLEOTIDE SEQUENCE [LARGE SCALE GENOMIC DNA]</scope>
</reference>
<evidence type="ECO:0000313" key="1">
    <source>
        <dbReference type="EMBL" id="GBN53839.1"/>
    </source>
</evidence>
<keyword evidence="2" id="KW-1185">Reference proteome</keyword>
<dbReference type="AlphaFoldDB" id="A0A4Y2PRN2"/>
<evidence type="ECO:0000313" key="2">
    <source>
        <dbReference type="Proteomes" id="UP000499080"/>
    </source>
</evidence>
<gene>
    <name evidence="1" type="ORF">AVEN_255718_1</name>
</gene>
<protein>
    <submittedName>
        <fullName evidence="1">Uncharacterized protein</fullName>
    </submittedName>
</protein>
<sequence>MGNSRIGDQCSYRHTRDVKTNNIKSLHLPPFPCLVGAGKPLSEMIIIEGISALKEEEANRTQTTLLDGSRFDLRHEVKQQRPSFPISQKCSFQYPTQSASNKRRTAIKQLTKLLLNGFGQDTEKKLELYSRNPIFPSGQTTSGLFTLFSVQKQTSCCHSS</sequence>
<dbReference type="Proteomes" id="UP000499080">
    <property type="component" value="Unassembled WGS sequence"/>
</dbReference>
<dbReference type="EMBL" id="BGPR01011961">
    <property type="protein sequence ID" value="GBN53839.1"/>
    <property type="molecule type" value="Genomic_DNA"/>
</dbReference>
<organism evidence="1 2">
    <name type="scientific">Araneus ventricosus</name>
    <name type="common">Orbweaver spider</name>
    <name type="synonym">Epeira ventricosa</name>
    <dbReference type="NCBI Taxonomy" id="182803"/>
    <lineage>
        <taxon>Eukaryota</taxon>
        <taxon>Metazoa</taxon>
        <taxon>Ecdysozoa</taxon>
        <taxon>Arthropoda</taxon>
        <taxon>Chelicerata</taxon>
        <taxon>Arachnida</taxon>
        <taxon>Araneae</taxon>
        <taxon>Araneomorphae</taxon>
        <taxon>Entelegynae</taxon>
        <taxon>Araneoidea</taxon>
        <taxon>Araneidae</taxon>
        <taxon>Araneus</taxon>
    </lineage>
</organism>
<proteinExistence type="predicted"/>